<reference evidence="1 2" key="1">
    <citation type="journal article" date="2023" name="Plants (Basel)">
        <title>Bridging the Gap: Combining Genomics and Transcriptomics Approaches to Understand Stylosanthes scabra, an Orphan Legume from the Brazilian Caatinga.</title>
        <authorList>
            <person name="Ferreira-Neto J.R.C."/>
            <person name="da Silva M.D."/>
            <person name="Binneck E."/>
            <person name="de Melo N.F."/>
            <person name="da Silva R.H."/>
            <person name="de Melo A.L.T.M."/>
            <person name="Pandolfi V."/>
            <person name="Bustamante F.O."/>
            <person name="Brasileiro-Vidal A.C."/>
            <person name="Benko-Iseppon A.M."/>
        </authorList>
    </citation>
    <scope>NUCLEOTIDE SEQUENCE [LARGE SCALE GENOMIC DNA]</scope>
    <source>
        <tissue evidence="1">Leaves</tissue>
    </source>
</reference>
<evidence type="ECO:0000313" key="1">
    <source>
        <dbReference type="EMBL" id="MED6132576.1"/>
    </source>
</evidence>
<protein>
    <submittedName>
        <fullName evidence="1">Uncharacterized protein</fullName>
    </submittedName>
</protein>
<accession>A0ABU6S806</accession>
<dbReference type="EMBL" id="JASCZI010060479">
    <property type="protein sequence ID" value="MED6132576.1"/>
    <property type="molecule type" value="Genomic_DNA"/>
</dbReference>
<dbReference type="Proteomes" id="UP001341840">
    <property type="component" value="Unassembled WGS sequence"/>
</dbReference>
<proteinExistence type="predicted"/>
<gene>
    <name evidence="1" type="ORF">PIB30_020222</name>
</gene>
<sequence length="192" mass="22070">MPTIFAIPNCSPTPYCSSLNAYLCIQVFATIRLCINVSSCNCLKTWCSSVFRYRCFPHRYQSSRSNTNYYLISDCRFPRLPRRLCLLYLYSPPLPSLVAAYYNSRRIWPWPAQFPISVPCVPLTSFAVAAIRRRFGPLSVTRLYIRWPPVRRAYQARPTSRVPFLYTTHISPISRCNPFSSSLLGCAFAPSL</sequence>
<name>A0ABU6S806_9FABA</name>
<keyword evidence="2" id="KW-1185">Reference proteome</keyword>
<organism evidence="1 2">
    <name type="scientific">Stylosanthes scabra</name>
    <dbReference type="NCBI Taxonomy" id="79078"/>
    <lineage>
        <taxon>Eukaryota</taxon>
        <taxon>Viridiplantae</taxon>
        <taxon>Streptophyta</taxon>
        <taxon>Embryophyta</taxon>
        <taxon>Tracheophyta</taxon>
        <taxon>Spermatophyta</taxon>
        <taxon>Magnoliopsida</taxon>
        <taxon>eudicotyledons</taxon>
        <taxon>Gunneridae</taxon>
        <taxon>Pentapetalae</taxon>
        <taxon>rosids</taxon>
        <taxon>fabids</taxon>
        <taxon>Fabales</taxon>
        <taxon>Fabaceae</taxon>
        <taxon>Papilionoideae</taxon>
        <taxon>50 kb inversion clade</taxon>
        <taxon>dalbergioids sensu lato</taxon>
        <taxon>Dalbergieae</taxon>
        <taxon>Pterocarpus clade</taxon>
        <taxon>Stylosanthes</taxon>
    </lineage>
</organism>
<evidence type="ECO:0000313" key="2">
    <source>
        <dbReference type="Proteomes" id="UP001341840"/>
    </source>
</evidence>
<comment type="caution">
    <text evidence="1">The sequence shown here is derived from an EMBL/GenBank/DDBJ whole genome shotgun (WGS) entry which is preliminary data.</text>
</comment>